<reference evidence="1" key="1">
    <citation type="submission" date="2024-09" db="EMBL/GenBank/DDBJ databases">
        <title>Black Yeasts Isolated from many extreme environments.</title>
        <authorList>
            <person name="Coleine C."/>
            <person name="Stajich J.E."/>
            <person name="Selbmann L."/>
        </authorList>
    </citation>
    <scope>NUCLEOTIDE SEQUENCE</scope>
    <source>
        <strain evidence="1">CCFEE 5737</strain>
    </source>
</reference>
<dbReference type="Proteomes" id="UP001186974">
    <property type="component" value="Unassembled WGS sequence"/>
</dbReference>
<evidence type="ECO:0000313" key="1">
    <source>
        <dbReference type="EMBL" id="KAK3062671.1"/>
    </source>
</evidence>
<sequence length="193" mass="21497">MSRGVEGYECLIDFNLTLYTLTWAGSMQYPDLSSFPNVSDAGITVVDNTSEMKALIERSLPLDFGAHASIRRLESDTFPIIKLAHPDGESRTWIKREHSLISALSMLDLPVPRVAVEPVVDDDVVCGYRMQALRKLSLEQLQKRRNEVRSAIERLHRAGCYHGDLSFSNIIEDDKGQVILIDFASSGSLGEDG</sequence>
<name>A0ACC3D6Y7_9PEZI</name>
<organism evidence="1 2">
    <name type="scientific">Coniosporium uncinatum</name>
    <dbReference type="NCBI Taxonomy" id="93489"/>
    <lineage>
        <taxon>Eukaryota</taxon>
        <taxon>Fungi</taxon>
        <taxon>Dikarya</taxon>
        <taxon>Ascomycota</taxon>
        <taxon>Pezizomycotina</taxon>
        <taxon>Dothideomycetes</taxon>
        <taxon>Dothideomycetes incertae sedis</taxon>
        <taxon>Coniosporium</taxon>
    </lineage>
</organism>
<gene>
    <name evidence="1" type="ORF">LTS18_003588</name>
</gene>
<comment type="caution">
    <text evidence="1">The sequence shown here is derived from an EMBL/GenBank/DDBJ whole genome shotgun (WGS) entry which is preliminary data.</text>
</comment>
<evidence type="ECO:0000313" key="2">
    <source>
        <dbReference type="Proteomes" id="UP001186974"/>
    </source>
</evidence>
<feature type="non-terminal residue" evidence="1">
    <location>
        <position position="193"/>
    </location>
</feature>
<protein>
    <submittedName>
        <fullName evidence="1">Uncharacterized protein</fullName>
    </submittedName>
</protein>
<proteinExistence type="predicted"/>
<keyword evidence="2" id="KW-1185">Reference proteome</keyword>
<dbReference type="EMBL" id="JAWDJW010007179">
    <property type="protein sequence ID" value="KAK3062671.1"/>
    <property type="molecule type" value="Genomic_DNA"/>
</dbReference>
<accession>A0ACC3D6Y7</accession>